<evidence type="ECO:0000256" key="10">
    <source>
        <dbReference type="ARBA" id="ARBA00023167"/>
    </source>
</evidence>
<evidence type="ECO:0000256" key="6">
    <source>
        <dbReference type="ARBA" id="ARBA00022605"/>
    </source>
</evidence>
<dbReference type="InterPro" id="IPR016204">
    <property type="entry name" value="HDH"/>
</dbReference>
<dbReference type="UniPathway" id="UPA00051">
    <property type="reaction ID" value="UER00465"/>
</dbReference>
<dbReference type="SUPFAM" id="SSF55347">
    <property type="entry name" value="Glyceraldehyde-3-phosphate dehydrogenase-like, C-terminal domain"/>
    <property type="match status" value="1"/>
</dbReference>
<dbReference type="InterPro" id="IPR019811">
    <property type="entry name" value="HDH_CS"/>
</dbReference>
<keyword evidence="9" id="KW-0915">Sodium</keyword>
<evidence type="ECO:0000256" key="9">
    <source>
        <dbReference type="ARBA" id="ARBA00023053"/>
    </source>
</evidence>
<comment type="similarity">
    <text evidence="3 15">Belongs to the homoserine dehydrogenase family.</text>
</comment>
<evidence type="ECO:0000256" key="5">
    <source>
        <dbReference type="ARBA" id="ARBA00013376"/>
    </source>
</evidence>
<reference evidence="18 19" key="1">
    <citation type="submission" date="2017-03" db="EMBL/GenBank/DDBJ databases">
        <title>Genome sequence of Clostridium hungatei DSM 14427.</title>
        <authorList>
            <person name="Poehlein A."/>
            <person name="Daniel R."/>
        </authorList>
    </citation>
    <scope>NUCLEOTIDE SEQUENCE [LARGE SCALE GENOMIC DNA]</scope>
    <source>
        <strain evidence="18 19">DSM 14427</strain>
    </source>
</reference>
<feature type="binding site" evidence="13">
    <location>
        <position position="100"/>
    </location>
    <ligand>
        <name>NADPH</name>
        <dbReference type="ChEBI" id="CHEBI:57783"/>
    </ligand>
</feature>
<protein>
    <recommendedName>
        <fullName evidence="5 14">Homoserine dehydrogenase</fullName>
        <ecNumber evidence="4 14">1.1.1.3</ecNumber>
    </recommendedName>
</protein>
<comment type="caution">
    <text evidence="18">The sequence shown here is derived from an EMBL/GenBank/DDBJ whole genome shotgun (WGS) entry which is preliminary data.</text>
</comment>
<name>A0A1V4SLK3_RUMHU</name>
<feature type="domain" description="Aspartate/homoserine dehydrogenase NAD-binding" evidence="17">
    <location>
        <begin position="8"/>
        <end position="124"/>
    </location>
</feature>
<dbReference type="Pfam" id="PF00742">
    <property type="entry name" value="Homoserine_dh"/>
    <property type="match status" value="1"/>
</dbReference>
<evidence type="ECO:0000256" key="7">
    <source>
        <dbReference type="ARBA" id="ARBA00022697"/>
    </source>
</evidence>
<dbReference type="STRING" id="48256.CLHUN_19360"/>
<dbReference type="GO" id="GO:0050661">
    <property type="term" value="F:NADP binding"/>
    <property type="evidence" value="ECO:0007669"/>
    <property type="project" value="InterPro"/>
</dbReference>
<feature type="binding site" evidence="13">
    <location>
        <position position="185"/>
    </location>
    <ligand>
        <name>L-homoserine</name>
        <dbReference type="ChEBI" id="CHEBI:57476"/>
    </ligand>
</feature>
<comment type="pathway">
    <text evidence="1 14">Amino-acid biosynthesis; L-threonine biosynthesis; L-threonine from L-aspartate: step 3/5.</text>
</comment>
<evidence type="ECO:0000313" key="18">
    <source>
        <dbReference type="EMBL" id="OPX44137.1"/>
    </source>
</evidence>
<dbReference type="EC" id="1.1.1.3" evidence="4 14"/>
<comment type="catalytic activity">
    <reaction evidence="11">
        <text>L-homoserine + NADP(+) = L-aspartate 4-semialdehyde + NADPH + H(+)</text>
        <dbReference type="Rhea" id="RHEA:15761"/>
        <dbReference type="ChEBI" id="CHEBI:15378"/>
        <dbReference type="ChEBI" id="CHEBI:57476"/>
        <dbReference type="ChEBI" id="CHEBI:57783"/>
        <dbReference type="ChEBI" id="CHEBI:58349"/>
        <dbReference type="ChEBI" id="CHEBI:537519"/>
        <dbReference type="EC" id="1.1.1.3"/>
    </reaction>
    <physiologicalReaction direction="right-to-left" evidence="11">
        <dbReference type="Rhea" id="RHEA:15763"/>
    </physiologicalReaction>
</comment>
<dbReference type="GO" id="GO:0004412">
    <property type="term" value="F:homoserine dehydrogenase activity"/>
    <property type="evidence" value="ECO:0007669"/>
    <property type="project" value="UniProtKB-EC"/>
</dbReference>
<evidence type="ECO:0000313" key="19">
    <source>
        <dbReference type="Proteomes" id="UP000191554"/>
    </source>
</evidence>
<feature type="domain" description="Homoserine dehydrogenase catalytic" evidence="16">
    <location>
        <begin position="132"/>
        <end position="310"/>
    </location>
</feature>
<feature type="active site" description="Proton donor" evidence="12">
    <location>
        <position position="200"/>
    </location>
</feature>
<gene>
    <name evidence="18" type="primary">hom</name>
    <name evidence="18" type="ORF">CLHUN_19360</name>
</gene>
<feature type="binding site" evidence="13">
    <location>
        <begin position="7"/>
        <end position="14"/>
    </location>
    <ligand>
        <name>NADP(+)</name>
        <dbReference type="ChEBI" id="CHEBI:58349"/>
    </ligand>
</feature>
<dbReference type="PIRSF" id="PIRSF000098">
    <property type="entry name" value="Homoser_dehydrog"/>
    <property type="match status" value="1"/>
</dbReference>
<sequence>MVNVAILGYGVVGSGVAEVIRKNSESIAQRAGTEIRVKWILDIRDFPDSPDKDVLTKNADDVFNDKEVDIVVETIGGATIAAQFTRRALEAGKSVVTSNKELVASQGPELLQLASEKGVSYLFEASVGGGIPIIRPLNQCLAANEIKGITGILNGTTNYIFTQMKKEGKSFEAALKEAQQNGYAEQNPTADVEGHDTCRKLAILSSIAYNEYVDSSNIYTEGITKVTTADMKYAEAMNGVIKLIAISRKLGDKIFARVSPAIISKEHPLSNVEDVFNAIVVKGDAIGDAMFYGRGAGKLPTASAVVADIIDIAKHPDYGTKNVWVRNNENNVIAIEESPAKFLVRVATDKAADARSDIKAIFGEVEFIDLGSKVQGVEVAFLTPVLMEKEIKEKLVGLKAMNSVMDIANNIRIEEE</sequence>
<dbReference type="OrthoDB" id="9808167at2"/>
<dbReference type="RefSeq" id="WP_080064369.1">
    <property type="nucleotide sequence ID" value="NZ_MZGX01000011.1"/>
</dbReference>
<dbReference type="FunFam" id="3.30.360.10:FF:000005">
    <property type="entry name" value="Homoserine dehydrogenase"/>
    <property type="match status" value="1"/>
</dbReference>
<keyword evidence="10 14" id="KW-0486">Methionine biosynthesis</keyword>
<evidence type="ECO:0000256" key="4">
    <source>
        <dbReference type="ARBA" id="ARBA00013213"/>
    </source>
</evidence>
<dbReference type="EMBL" id="MZGX01000011">
    <property type="protein sequence ID" value="OPX44137.1"/>
    <property type="molecule type" value="Genomic_DNA"/>
</dbReference>
<dbReference type="UniPathway" id="UPA00050">
    <property type="reaction ID" value="UER00063"/>
</dbReference>
<dbReference type="NCBIfam" id="NF004976">
    <property type="entry name" value="PRK06349.1"/>
    <property type="match status" value="1"/>
</dbReference>
<dbReference type="Gene3D" id="3.30.360.10">
    <property type="entry name" value="Dihydrodipicolinate Reductase, domain 2"/>
    <property type="match status" value="1"/>
</dbReference>
<evidence type="ECO:0000259" key="16">
    <source>
        <dbReference type="Pfam" id="PF00742"/>
    </source>
</evidence>
<organism evidence="18 19">
    <name type="scientific">Ruminiclostridium hungatei</name>
    <name type="common">Clostridium hungatei</name>
    <dbReference type="NCBI Taxonomy" id="48256"/>
    <lineage>
        <taxon>Bacteria</taxon>
        <taxon>Bacillati</taxon>
        <taxon>Bacillota</taxon>
        <taxon>Clostridia</taxon>
        <taxon>Eubacteriales</taxon>
        <taxon>Oscillospiraceae</taxon>
        <taxon>Ruminiclostridium</taxon>
    </lineage>
</organism>
<evidence type="ECO:0000259" key="17">
    <source>
        <dbReference type="Pfam" id="PF03447"/>
    </source>
</evidence>
<evidence type="ECO:0000256" key="2">
    <source>
        <dbReference type="ARBA" id="ARBA00005062"/>
    </source>
</evidence>
<proteinExistence type="inferred from homology"/>
<comment type="pathway">
    <text evidence="2 14">Amino-acid biosynthesis; L-methionine biosynthesis via de novo pathway; L-homoserine from L-aspartate: step 3/3.</text>
</comment>
<evidence type="ECO:0000256" key="3">
    <source>
        <dbReference type="ARBA" id="ARBA00006753"/>
    </source>
</evidence>
<dbReference type="Pfam" id="PF03447">
    <property type="entry name" value="NAD_binding_3"/>
    <property type="match status" value="1"/>
</dbReference>
<evidence type="ECO:0000256" key="11">
    <source>
        <dbReference type="ARBA" id="ARBA00048841"/>
    </source>
</evidence>
<dbReference type="PANTHER" id="PTHR43331:SF1">
    <property type="entry name" value="HOMOSERINE DEHYDROGENASE"/>
    <property type="match status" value="1"/>
</dbReference>
<evidence type="ECO:0000256" key="14">
    <source>
        <dbReference type="RuleBase" id="RU000579"/>
    </source>
</evidence>
<dbReference type="PROSITE" id="PS01042">
    <property type="entry name" value="HOMOSER_DHGENASE"/>
    <property type="match status" value="1"/>
</dbReference>
<keyword evidence="6 14" id="KW-0028">Amino-acid biosynthesis</keyword>
<dbReference type="InterPro" id="IPR005106">
    <property type="entry name" value="Asp/hSer_DH_NAD-bd"/>
</dbReference>
<evidence type="ECO:0000256" key="8">
    <source>
        <dbReference type="ARBA" id="ARBA00023002"/>
    </source>
</evidence>
<evidence type="ECO:0000256" key="1">
    <source>
        <dbReference type="ARBA" id="ARBA00005056"/>
    </source>
</evidence>
<keyword evidence="8 14" id="KW-0560">Oxidoreductase</keyword>
<keyword evidence="13 14" id="KW-0521">NADP</keyword>
<dbReference type="Gene3D" id="3.40.50.720">
    <property type="entry name" value="NAD(P)-binding Rossmann-like Domain"/>
    <property type="match status" value="1"/>
</dbReference>
<keyword evidence="19" id="KW-1185">Reference proteome</keyword>
<dbReference type="SUPFAM" id="SSF51735">
    <property type="entry name" value="NAD(P)-binding Rossmann-fold domains"/>
    <property type="match status" value="1"/>
</dbReference>
<dbReference type="PANTHER" id="PTHR43331">
    <property type="entry name" value="HOMOSERINE DEHYDROGENASE"/>
    <property type="match status" value="1"/>
</dbReference>
<dbReference type="InterPro" id="IPR036291">
    <property type="entry name" value="NAD(P)-bd_dom_sf"/>
</dbReference>
<accession>A0A1V4SLK3</accession>
<keyword evidence="7 14" id="KW-0791">Threonine biosynthesis</keyword>
<dbReference type="GO" id="GO:0009088">
    <property type="term" value="P:threonine biosynthetic process"/>
    <property type="evidence" value="ECO:0007669"/>
    <property type="project" value="UniProtKB-UniPathway"/>
</dbReference>
<evidence type="ECO:0000256" key="15">
    <source>
        <dbReference type="RuleBase" id="RU004171"/>
    </source>
</evidence>
<dbReference type="GO" id="GO:0009086">
    <property type="term" value="P:methionine biosynthetic process"/>
    <property type="evidence" value="ECO:0007669"/>
    <property type="project" value="UniProtKB-KW"/>
</dbReference>
<evidence type="ECO:0000256" key="13">
    <source>
        <dbReference type="PIRSR" id="PIRSR000098-2"/>
    </source>
</evidence>
<dbReference type="AlphaFoldDB" id="A0A1V4SLK3"/>
<dbReference type="InterPro" id="IPR001342">
    <property type="entry name" value="HDH_cat"/>
</dbReference>
<evidence type="ECO:0000256" key="12">
    <source>
        <dbReference type="PIRSR" id="PIRSR000098-1"/>
    </source>
</evidence>
<dbReference type="Proteomes" id="UP000191554">
    <property type="component" value="Unassembled WGS sequence"/>
</dbReference>
<dbReference type="Gene3D" id="3.30.70.260">
    <property type="match status" value="1"/>
</dbReference>